<sequence>MLAKDWCHSFTADRRGHHRDQAYKRQRRWTMIKQWKMRGLILVLPSLIQMSLLLFDIGLCIYLWDLNITAAIPVICISGAAFAFYSLSSIAACLIPYFPYTTTLSGLICS</sequence>
<keyword evidence="1" id="KW-0812">Transmembrane</keyword>
<protein>
    <recommendedName>
        <fullName evidence="2">DUF6535 domain-containing protein</fullName>
    </recommendedName>
</protein>
<evidence type="ECO:0000313" key="3">
    <source>
        <dbReference type="EMBL" id="CAE6447364.1"/>
    </source>
</evidence>
<dbReference type="InterPro" id="IPR045338">
    <property type="entry name" value="DUF6535"/>
</dbReference>
<feature type="transmembrane region" description="Helical" evidence="1">
    <location>
        <begin position="40"/>
        <end position="64"/>
    </location>
</feature>
<dbReference type="AlphaFoldDB" id="A0A8H3B4X2"/>
<keyword evidence="1" id="KW-0472">Membrane</keyword>
<evidence type="ECO:0000256" key="1">
    <source>
        <dbReference type="SAM" id="Phobius"/>
    </source>
</evidence>
<reference evidence="3" key="1">
    <citation type="submission" date="2021-01" db="EMBL/GenBank/DDBJ databases">
        <authorList>
            <person name="Kaushik A."/>
        </authorList>
    </citation>
    <scope>NUCLEOTIDE SEQUENCE</scope>
    <source>
        <strain evidence="3">AG3-T5</strain>
    </source>
</reference>
<evidence type="ECO:0000313" key="4">
    <source>
        <dbReference type="Proteomes" id="UP000663841"/>
    </source>
</evidence>
<proteinExistence type="predicted"/>
<name>A0A8H3B4X2_9AGAM</name>
<evidence type="ECO:0000259" key="2">
    <source>
        <dbReference type="Pfam" id="PF20153"/>
    </source>
</evidence>
<organism evidence="3 4">
    <name type="scientific">Rhizoctonia solani</name>
    <dbReference type="NCBI Taxonomy" id="456999"/>
    <lineage>
        <taxon>Eukaryota</taxon>
        <taxon>Fungi</taxon>
        <taxon>Dikarya</taxon>
        <taxon>Basidiomycota</taxon>
        <taxon>Agaricomycotina</taxon>
        <taxon>Agaricomycetes</taxon>
        <taxon>Cantharellales</taxon>
        <taxon>Ceratobasidiaceae</taxon>
        <taxon>Rhizoctonia</taxon>
    </lineage>
</organism>
<gene>
    <name evidence="3" type="ORF">RDB_LOCUS116712</name>
</gene>
<feature type="transmembrane region" description="Helical" evidence="1">
    <location>
        <begin position="70"/>
        <end position="98"/>
    </location>
</feature>
<dbReference type="Proteomes" id="UP000663841">
    <property type="component" value="Unassembled WGS sequence"/>
</dbReference>
<feature type="domain" description="DUF6535" evidence="2">
    <location>
        <begin position="1"/>
        <end position="64"/>
    </location>
</feature>
<comment type="caution">
    <text evidence="3">The sequence shown here is derived from an EMBL/GenBank/DDBJ whole genome shotgun (WGS) entry which is preliminary data.</text>
</comment>
<feature type="non-terminal residue" evidence="3">
    <location>
        <position position="1"/>
    </location>
</feature>
<dbReference type="EMBL" id="CAJMWW010000120">
    <property type="protein sequence ID" value="CAE6447364.1"/>
    <property type="molecule type" value="Genomic_DNA"/>
</dbReference>
<accession>A0A8H3B4X2</accession>
<keyword evidence="1" id="KW-1133">Transmembrane helix</keyword>
<dbReference type="Pfam" id="PF20153">
    <property type="entry name" value="DUF6535"/>
    <property type="match status" value="1"/>
</dbReference>